<dbReference type="InterPro" id="IPR050179">
    <property type="entry name" value="Trans_hexapeptide_repeat"/>
</dbReference>
<evidence type="ECO:0000256" key="3">
    <source>
        <dbReference type="ARBA" id="ARBA00022737"/>
    </source>
</evidence>
<keyword evidence="6" id="KW-1185">Reference proteome</keyword>
<dbReference type="InterPro" id="IPR018357">
    <property type="entry name" value="Hexapep_transf_CS"/>
</dbReference>
<dbReference type="AlphaFoldDB" id="A0A371XGZ7"/>
<evidence type="ECO:0000313" key="6">
    <source>
        <dbReference type="Proteomes" id="UP000262379"/>
    </source>
</evidence>
<evidence type="ECO:0000256" key="2">
    <source>
        <dbReference type="ARBA" id="ARBA00022679"/>
    </source>
</evidence>
<dbReference type="PANTHER" id="PTHR43300">
    <property type="entry name" value="ACETYLTRANSFERASE"/>
    <property type="match status" value="1"/>
</dbReference>
<name>A0A371XGZ7_9HYPH</name>
<gene>
    <name evidence="5" type="ORF">DY251_05905</name>
</gene>
<dbReference type="InterPro" id="IPR001451">
    <property type="entry name" value="Hexapep"/>
</dbReference>
<keyword evidence="4 5" id="KW-0012">Acyltransferase</keyword>
<dbReference type="RefSeq" id="WP_116622938.1">
    <property type="nucleotide sequence ID" value="NZ_QURN01000004.1"/>
</dbReference>
<dbReference type="EMBL" id="QURN01000004">
    <property type="protein sequence ID" value="RFC68502.1"/>
    <property type="molecule type" value="Genomic_DNA"/>
</dbReference>
<dbReference type="Gene3D" id="2.160.10.10">
    <property type="entry name" value="Hexapeptide repeat proteins"/>
    <property type="match status" value="1"/>
</dbReference>
<accession>A0A371XGZ7</accession>
<keyword evidence="2 5" id="KW-0808">Transferase</keyword>
<evidence type="ECO:0000256" key="4">
    <source>
        <dbReference type="ARBA" id="ARBA00023315"/>
    </source>
</evidence>
<comment type="similarity">
    <text evidence="1">Belongs to the transferase hexapeptide repeat family.</text>
</comment>
<keyword evidence="3" id="KW-0677">Repeat</keyword>
<dbReference type="GO" id="GO:0016746">
    <property type="term" value="F:acyltransferase activity"/>
    <property type="evidence" value="ECO:0007669"/>
    <property type="project" value="UniProtKB-KW"/>
</dbReference>
<proteinExistence type="inferred from homology"/>
<organism evidence="5 6">
    <name type="scientific">Mesorhizobium denitrificans</name>
    <dbReference type="NCBI Taxonomy" id="2294114"/>
    <lineage>
        <taxon>Bacteria</taxon>
        <taxon>Pseudomonadati</taxon>
        <taxon>Pseudomonadota</taxon>
        <taxon>Alphaproteobacteria</taxon>
        <taxon>Hyphomicrobiales</taxon>
        <taxon>Phyllobacteriaceae</taxon>
        <taxon>Mesorhizobium</taxon>
    </lineage>
</organism>
<dbReference type="SUPFAM" id="SSF51161">
    <property type="entry name" value="Trimeric LpxA-like enzymes"/>
    <property type="match status" value="1"/>
</dbReference>
<comment type="caution">
    <text evidence="5">The sequence shown here is derived from an EMBL/GenBank/DDBJ whole genome shotgun (WGS) entry which is preliminary data.</text>
</comment>
<dbReference type="PROSITE" id="PS00101">
    <property type="entry name" value="HEXAPEP_TRANSFERASES"/>
    <property type="match status" value="1"/>
</dbReference>
<reference evidence="6" key="1">
    <citation type="submission" date="2018-08" db="EMBL/GenBank/DDBJ databases">
        <authorList>
            <person name="Im W.T."/>
        </authorList>
    </citation>
    <scope>NUCLEOTIDE SEQUENCE [LARGE SCALE GENOMIC DNA]</scope>
    <source>
        <strain evidence="6">LA-28</strain>
    </source>
</reference>
<dbReference type="InterPro" id="IPR011004">
    <property type="entry name" value="Trimer_LpxA-like_sf"/>
</dbReference>
<evidence type="ECO:0000256" key="1">
    <source>
        <dbReference type="ARBA" id="ARBA00007274"/>
    </source>
</evidence>
<protein>
    <submittedName>
        <fullName evidence="5">Acyltransferase</fullName>
    </submittedName>
</protein>
<dbReference type="Proteomes" id="UP000262379">
    <property type="component" value="Unassembled WGS sequence"/>
</dbReference>
<dbReference type="PANTHER" id="PTHR43300:SF11">
    <property type="entry name" value="ACETYLTRANSFERASE RV3034C-RELATED"/>
    <property type="match status" value="1"/>
</dbReference>
<dbReference type="Pfam" id="PF14602">
    <property type="entry name" value="Hexapep_2"/>
    <property type="match status" value="1"/>
</dbReference>
<dbReference type="CDD" id="cd04647">
    <property type="entry name" value="LbH_MAT_like"/>
    <property type="match status" value="1"/>
</dbReference>
<evidence type="ECO:0000313" key="5">
    <source>
        <dbReference type="EMBL" id="RFC68502.1"/>
    </source>
</evidence>
<sequence length="236" mass="24783">MQSGNKPVRVVKAVHGAAGPVEDPAYEAGLSEALKADYSRDGLVELYGRFAQGDGKLDTLMRRAIVRALSVRCGHGLKIGAGAWFKHAETFTIGNSLFVGAGAQIQGRFDGSFVIGDNCWIGPQAFLDARDLVFGDYVGWGPGAKVLGSAHSAMPVDLPIIKTDLEIRPVRIGDWADIGTNATILPGVTVGKGAIIGAGAVVVDDVPDFAIVAGVPARVLRIRSNDDVEGRSIRHA</sequence>